<comment type="subcellular location">
    <subcellularLocation>
        <location evidence="1 9">Cytoplasm</location>
    </subcellularLocation>
</comment>
<dbReference type="Pfam" id="PF01135">
    <property type="entry name" value="PCMT"/>
    <property type="match status" value="1"/>
</dbReference>
<name>A0A0D5C5S2_9ARCH</name>
<evidence type="ECO:0000256" key="8">
    <source>
        <dbReference type="ARBA" id="ARBA00029295"/>
    </source>
</evidence>
<feature type="active site" evidence="9">
    <location>
        <position position="68"/>
    </location>
</feature>
<comment type="catalytic activity">
    <reaction evidence="8 9">
        <text>[protein]-L-isoaspartate + S-adenosyl-L-methionine = [protein]-L-isoaspartate alpha-methyl ester + S-adenosyl-L-homocysteine</text>
        <dbReference type="Rhea" id="RHEA:12705"/>
        <dbReference type="Rhea" id="RHEA-COMP:12143"/>
        <dbReference type="Rhea" id="RHEA-COMP:12144"/>
        <dbReference type="ChEBI" id="CHEBI:57856"/>
        <dbReference type="ChEBI" id="CHEBI:59789"/>
        <dbReference type="ChEBI" id="CHEBI:90596"/>
        <dbReference type="ChEBI" id="CHEBI:90598"/>
        <dbReference type="EC" id="2.1.1.77"/>
    </reaction>
</comment>
<dbReference type="STRING" id="1580092.NADRNF5_2041"/>
<dbReference type="InterPro" id="IPR029063">
    <property type="entry name" value="SAM-dependent_MTases_sf"/>
</dbReference>
<dbReference type="GO" id="GO:0004719">
    <property type="term" value="F:protein-L-isoaspartate (D-aspartate) O-methyltransferase activity"/>
    <property type="evidence" value="ECO:0007669"/>
    <property type="project" value="UniProtKB-UniRule"/>
</dbReference>
<dbReference type="PROSITE" id="PS01279">
    <property type="entry name" value="PCMT"/>
    <property type="match status" value="1"/>
</dbReference>
<evidence type="ECO:0000256" key="3">
    <source>
        <dbReference type="ARBA" id="ARBA00022490"/>
    </source>
</evidence>
<dbReference type="HOGENOM" id="CLU_055432_2_0_2"/>
<gene>
    <name evidence="9 10" type="primary">pcm</name>
    <name evidence="10" type="ORF">NADRNF5_2041</name>
</gene>
<evidence type="ECO:0000256" key="5">
    <source>
        <dbReference type="ARBA" id="ARBA00022679"/>
    </source>
</evidence>
<dbReference type="InterPro" id="IPR000682">
    <property type="entry name" value="PCMT"/>
</dbReference>
<evidence type="ECO:0000313" key="11">
    <source>
        <dbReference type="Proteomes" id="UP000032408"/>
    </source>
</evidence>
<evidence type="ECO:0000256" key="7">
    <source>
        <dbReference type="ARBA" id="ARBA00025330"/>
    </source>
</evidence>
<dbReference type="PANTHER" id="PTHR11579:SF0">
    <property type="entry name" value="PROTEIN-L-ISOASPARTATE(D-ASPARTATE) O-METHYLTRANSFERASE"/>
    <property type="match status" value="1"/>
</dbReference>
<keyword evidence="4 9" id="KW-0489">Methyltransferase</keyword>
<keyword evidence="11" id="KW-1185">Reference proteome</keyword>
<dbReference type="AlphaFoldDB" id="A0A0D5C5S2"/>
<evidence type="ECO:0000256" key="4">
    <source>
        <dbReference type="ARBA" id="ARBA00022603"/>
    </source>
</evidence>
<dbReference type="GO" id="GO:0005737">
    <property type="term" value="C:cytoplasm"/>
    <property type="evidence" value="ECO:0007669"/>
    <property type="project" value="UniProtKB-SubCell"/>
</dbReference>
<keyword evidence="3 9" id="KW-0963">Cytoplasm</keyword>
<dbReference type="GO" id="GO:0032259">
    <property type="term" value="P:methylation"/>
    <property type="evidence" value="ECO:0007669"/>
    <property type="project" value="UniProtKB-KW"/>
</dbReference>
<dbReference type="NCBIfam" id="TIGR00080">
    <property type="entry name" value="pimt"/>
    <property type="match status" value="1"/>
</dbReference>
<dbReference type="Proteomes" id="UP000032408">
    <property type="component" value="Chromosome"/>
</dbReference>
<dbReference type="NCBIfam" id="NF001453">
    <property type="entry name" value="PRK00312.1"/>
    <property type="match status" value="1"/>
</dbReference>
<proteinExistence type="inferred from homology"/>
<comment type="similarity">
    <text evidence="2 9">Belongs to the methyltransferase superfamily. L-isoaspartyl/D-aspartyl protein methyltransferase family.</text>
</comment>
<accession>A0A0D5C5S2</accession>
<evidence type="ECO:0000256" key="2">
    <source>
        <dbReference type="ARBA" id="ARBA00005369"/>
    </source>
</evidence>
<dbReference type="EC" id="2.1.1.77" evidence="9"/>
<reference evidence="11" key="1">
    <citation type="submission" date="2015-03" db="EMBL/GenBank/DDBJ databases">
        <title>Characterization of two novel Thaumarchaeota isolated from the Northern Adriatic Sea.</title>
        <authorList>
            <person name="Bayer B."/>
            <person name="Vojvoda J."/>
            <person name="Offre P."/>
            <person name="Srivastava A."/>
            <person name="Elisabeth N."/>
            <person name="Garcia J.A.L."/>
            <person name="Schleper C."/>
            <person name="Herndl G.J."/>
        </authorList>
    </citation>
    <scope>NUCLEOTIDE SEQUENCE [LARGE SCALE GENOMIC DNA]</scope>
    <source>
        <strain evidence="11">NF5</strain>
    </source>
</reference>
<organism evidence="10 11">
    <name type="scientific">Nitrosopumilus adriaticus</name>
    <dbReference type="NCBI Taxonomy" id="1580092"/>
    <lineage>
        <taxon>Archaea</taxon>
        <taxon>Nitrososphaerota</taxon>
        <taxon>Nitrososphaeria</taxon>
        <taxon>Nitrosopumilales</taxon>
        <taxon>Nitrosopumilaceae</taxon>
        <taxon>Nitrosopumilus</taxon>
    </lineage>
</organism>
<dbReference type="EMBL" id="CP011070">
    <property type="protein sequence ID" value="AJW71715.1"/>
    <property type="molecule type" value="Genomic_DNA"/>
</dbReference>
<dbReference type="FunFam" id="3.40.50.150:FF:000010">
    <property type="entry name" value="Protein-L-isoaspartate O-methyltransferase"/>
    <property type="match status" value="1"/>
</dbReference>
<evidence type="ECO:0000256" key="9">
    <source>
        <dbReference type="HAMAP-Rule" id="MF_00090"/>
    </source>
</evidence>
<evidence type="ECO:0000256" key="6">
    <source>
        <dbReference type="ARBA" id="ARBA00022691"/>
    </source>
</evidence>
<keyword evidence="5 9" id="KW-0808">Transferase</keyword>
<protein>
    <recommendedName>
        <fullName evidence="9">Protein-L-isoaspartate O-methyltransferase</fullName>
        <ecNumber evidence="9">2.1.1.77</ecNumber>
    </recommendedName>
    <alternativeName>
        <fullName evidence="9">L-isoaspartyl protein carboxyl methyltransferase</fullName>
    </alternativeName>
    <alternativeName>
        <fullName evidence="9">Protein L-isoaspartyl methyltransferase</fullName>
    </alternativeName>
    <alternativeName>
        <fullName evidence="9">Protein-beta-aspartate methyltransferase</fullName>
        <shortName evidence="9">PIMT</shortName>
    </alternativeName>
</protein>
<comment type="function">
    <text evidence="7 9">Catalyzes the methyl esterification of L-isoaspartyl residues in peptides and proteins that result from spontaneous decomposition of normal L-aspartyl and L-asparaginyl residues. It plays a role in the repair and/or degradation of damaged proteins.</text>
</comment>
<dbReference type="KEGG" id="nin:NADRNF5_2041"/>
<dbReference type="SUPFAM" id="SSF53335">
    <property type="entry name" value="S-adenosyl-L-methionine-dependent methyltransferases"/>
    <property type="match status" value="1"/>
</dbReference>
<dbReference type="CDD" id="cd02440">
    <property type="entry name" value="AdoMet_MTases"/>
    <property type="match status" value="1"/>
</dbReference>
<sequence length="222" mass="25008">MRKIPIEKKYQTALNDLIDYLKNSRFLNDKKIEDAFRNIPRHEFVPVSELDYAYNNEPLQIMKNQTISQPGVVSRMTEWLDVKKGQKILEIGTGSGWQSAILSYLVGGGTVYSVERHTQLVKFAEENLKKFDIDNVHVILGDGSVGYEKGSPYDRIIITAACTAIPLPIIDQLKEGGLIIAPVGNSTQSLVLLQKTFKGIIEIKNESHYVFVPLRGKFGKNR</sequence>
<dbReference type="GO" id="GO:0030091">
    <property type="term" value="P:protein repair"/>
    <property type="evidence" value="ECO:0007669"/>
    <property type="project" value="UniProtKB-UniRule"/>
</dbReference>
<keyword evidence="6 9" id="KW-0949">S-adenosyl-L-methionine</keyword>
<dbReference type="PANTHER" id="PTHR11579">
    <property type="entry name" value="PROTEIN-L-ISOASPARTATE O-METHYLTRANSFERASE"/>
    <property type="match status" value="1"/>
</dbReference>
<dbReference type="Gene3D" id="3.40.50.150">
    <property type="entry name" value="Vaccinia Virus protein VP39"/>
    <property type="match status" value="1"/>
</dbReference>
<dbReference type="GeneID" id="24821206"/>
<evidence type="ECO:0000256" key="1">
    <source>
        <dbReference type="ARBA" id="ARBA00004496"/>
    </source>
</evidence>
<evidence type="ECO:0000313" key="10">
    <source>
        <dbReference type="EMBL" id="AJW71715.1"/>
    </source>
</evidence>
<dbReference type="RefSeq" id="WP_237089274.1">
    <property type="nucleotide sequence ID" value="NZ_CP011070.1"/>
</dbReference>
<reference evidence="10 11" key="2">
    <citation type="journal article" date="2016" name="ISME J.">
        <title>Physiological and genomic characterization of two novel marine thaumarchaeal strains indicates niche differentiation.</title>
        <authorList>
            <person name="Bayer B."/>
            <person name="Vojvoda J."/>
            <person name="Offre P."/>
            <person name="Alves R.J."/>
            <person name="Elisabeth N.H."/>
            <person name="Garcia J.A."/>
            <person name="Volland J.M."/>
            <person name="Srivastava A."/>
            <person name="Schleper C."/>
            <person name="Herndl G.J."/>
        </authorList>
    </citation>
    <scope>NUCLEOTIDE SEQUENCE [LARGE SCALE GENOMIC DNA]</scope>
    <source>
        <strain evidence="10 11">NF5</strain>
    </source>
</reference>
<dbReference type="HAMAP" id="MF_00090">
    <property type="entry name" value="PIMT"/>
    <property type="match status" value="1"/>
</dbReference>